<feature type="compositionally biased region" description="Polar residues" evidence="9">
    <location>
        <begin position="399"/>
        <end position="410"/>
    </location>
</feature>
<feature type="compositionally biased region" description="Basic and acidic residues" evidence="9">
    <location>
        <begin position="243"/>
        <end position="262"/>
    </location>
</feature>
<dbReference type="GO" id="GO:0008270">
    <property type="term" value="F:zinc ion binding"/>
    <property type="evidence" value="ECO:0007669"/>
    <property type="project" value="UniProtKB-KW"/>
</dbReference>
<evidence type="ECO:0000313" key="11">
    <source>
        <dbReference type="EMBL" id="MBN3320058.1"/>
    </source>
</evidence>
<dbReference type="PROSITE" id="PS50157">
    <property type="entry name" value="ZINC_FINGER_C2H2_2"/>
    <property type="match status" value="11"/>
</dbReference>
<dbReference type="EMBL" id="JAAWVO010050267">
    <property type="protein sequence ID" value="MBN3320058.1"/>
    <property type="molecule type" value="Genomic_DNA"/>
</dbReference>
<reference evidence="11" key="1">
    <citation type="journal article" date="2021" name="Cell">
        <title>Tracing the genetic footprints of vertebrate landing in non-teleost ray-finned fishes.</title>
        <authorList>
            <person name="Bi X."/>
            <person name="Wang K."/>
            <person name="Yang L."/>
            <person name="Pan H."/>
            <person name="Jiang H."/>
            <person name="Wei Q."/>
            <person name="Fang M."/>
            <person name="Yu H."/>
            <person name="Zhu C."/>
            <person name="Cai Y."/>
            <person name="He Y."/>
            <person name="Gan X."/>
            <person name="Zeng H."/>
            <person name="Yu D."/>
            <person name="Zhu Y."/>
            <person name="Jiang H."/>
            <person name="Qiu Q."/>
            <person name="Yang H."/>
            <person name="Zhang Y.E."/>
            <person name="Wang W."/>
            <person name="Zhu M."/>
            <person name="He S."/>
            <person name="Zhang G."/>
        </authorList>
    </citation>
    <scope>NUCLEOTIDE SEQUENCE</scope>
    <source>
        <strain evidence="11">Allg_001</strain>
    </source>
</reference>
<feature type="domain" description="C2H2-type" evidence="10">
    <location>
        <begin position="453"/>
        <end position="480"/>
    </location>
</feature>
<feature type="domain" description="C2H2-type" evidence="10">
    <location>
        <begin position="564"/>
        <end position="591"/>
    </location>
</feature>
<gene>
    <name evidence="11" type="primary">Znf180_0</name>
    <name evidence="11" type="ORF">GTO95_0003566</name>
</gene>
<feature type="domain" description="C2H2-type" evidence="10">
    <location>
        <begin position="592"/>
        <end position="619"/>
    </location>
</feature>
<dbReference type="FunFam" id="3.30.160.60:FF:001498">
    <property type="entry name" value="Zinc finger protein 404"/>
    <property type="match status" value="1"/>
</dbReference>
<feature type="compositionally biased region" description="Basic and acidic residues" evidence="9">
    <location>
        <begin position="139"/>
        <end position="150"/>
    </location>
</feature>
<dbReference type="GO" id="GO:0032502">
    <property type="term" value="P:developmental process"/>
    <property type="evidence" value="ECO:0007669"/>
    <property type="project" value="UniProtKB-ARBA"/>
</dbReference>
<feature type="region of interest" description="Disordered" evidence="9">
    <location>
        <begin position="371"/>
        <end position="422"/>
    </location>
</feature>
<dbReference type="FunFam" id="3.30.160.60:FF:001927">
    <property type="entry name" value="Zinc finger protein 1184"/>
    <property type="match status" value="2"/>
</dbReference>
<dbReference type="FunFam" id="3.30.160.60:FF:000557">
    <property type="entry name" value="zinc finger and SCAN domain-containing protein 29"/>
    <property type="match status" value="1"/>
</dbReference>
<keyword evidence="12" id="KW-1185">Reference proteome</keyword>
<keyword evidence="3" id="KW-0479">Metal-binding</keyword>
<feature type="domain" description="C2H2-type" evidence="10">
    <location>
        <begin position="619"/>
        <end position="646"/>
    </location>
</feature>
<evidence type="ECO:0000256" key="6">
    <source>
        <dbReference type="ARBA" id="ARBA00022833"/>
    </source>
</evidence>
<keyword evidence="5 8" id="KW-0863">Zinc-finger</keyword>
<dbReference type="Gene3D" id="3.30.160.60">
    <property type="entry name" value="Classic Zinc Finger"/>
    <property type="match status" value="11"/>
</dbReference>
<name>A0A8J7TEB0_ATRSP</name>
<evidence type="ECO:0000256" key="3">
    <source>
        <dbReference type="ARBA" id="ARBA00022723"/>
    </source>
</evidence>
<proteinExistence type="inferred from homology"/>
<feature type="domain" description="C2H2-type" evidence="10">
    <location>
        <begin position="703"/>
        <end position="730"/>
    </location>
</feature>
<dbReference type="FunFam" id="3.30.160.60:FF:000358">
    <property type="entry name" value="zinc finger protein 24"/>
    <property type="match status" value="2"/>
</dbReference>
<dbReference type="PANTHER" id="PTHR24409">
    <property type="entry name" value="ZINC FINGER PROTEIN 142"/>
    <property type="match status" value="1"/>
</dbReference>
<dbReference type="FunFam" id="3.30.160.60:FF:000744">
    <property type="entry name" value="zinc finger E-box-binding homeobox 1"/>
    <property type="match status" value="1"/>
</dbReference>
<sequence length="733" mass="83177">MENRRSILESELHSFMQVLLRSIVYEVADVFGNRTSDSEDEFQDKLRGVAQILVRRAVFKITQCVEETFGTEMAQMKEENERLKVRLQLWEKEPGAGGDRGQTDRDGHTPPCEIAAEIKEEMDVKLELSGLEVSALPDSGDRAPLEQQHSEEEEEEWGSRLMQETELAAAQGKETLEQQHTESRQSVEDLDSVPVMKTEPERSEVSALPDSGDRAPLEQQHSEEEAEERGSRLTQETELTAAHGKETLSEQQHTESRQRVEDLDSVPMMKTEPESETPGLSSEDLTEKFNNLNTENVSETFNEVDSVSVNWYKEGRLNELQLIQNDVFNPLKMEKEAQMIHTAEQHTEGHEEESPARFRGTTQDHYREQLDSEQAQHKQGIRTPPSRPCSDGGDKPSLQPRQEQRLSQSSPPKPRQRLHTGNRQFSCAQCQKSFGTSSQLKRHHLIHSGERPFVCSQCGKSFKHSSNLKTHQSLHTGERPFRCSQCGKSFGHLCHLRNHQLIHTGERPFHCSQCGKSFSRIGRLKVHQLIHTGKKPFGCSQCGKSFSTSSNLKRHQLAHTLERYACRQCGESFSRSDELRTHQRAHTGEKPFGCSQCGKSFKHSCSLKTHQQVHTGEGYSCGQCGKRFSRSSDLKTHQHIHTGERPFSCSQCGKRFSHLSNLKTHQRIHTGERPFSCAQCGKGFIKSSSLKTHQRTHTGERPFGCSQCGKRFSEMSKLKKHQGVHTRDRSAVV</sequence>
<dbReference type="AlphaFoldDB" id="A0A8J7TEB0"/>
<evidence type="ECO:0000259" key="10">
    <source>
        <dbReference type="PROSITE" id="PS50157"/>
    </source>
</evidence>
<dbReference type="Proteomes" id="UP000736164">
    <property type="component" value="Unassembled WGS sequence"/>
</dbReference>
<comment type="subcellular location">
    <subcellularLocation>
        <location evidence="1">Nucleus</location>
    </subcellularLocation>
</comment>
<dbReference type="GO" id="GO:0000977">
    <property type="term" value="F:RNA polymerase II transcription regulatory region sequence-specific DNA binding"/>
    <property type="evidence" value="ECO:0007669"/>
    <property type="project" value="TreeGrafter"/>
</dbReference>
<keyword evidence="4" id="KW-0677">Repeat</keyword>
<dbReference type="GO" id="GO:0000981">
    <property type="term" value="F:DNA-binding transcription factor activity, RNA polymerase II-specific"/>
    <property type="evidence" value="ECO:0007669"/>
    <property type="project" value="TreeGrafter"/>
</dbReference>
<evidence type="ECO:0000256" key="1">
    <source>
        <dbReference type="ARBA" id="ARBA00004123"/>
    </source>
</evidence>
<evidence type="ECO:0000256" key="4">
    <source>
        <dbReference type="ARBA" id="ARBA00022737"/>
    </source>
</evidence>
<feature type="domain" description="C2H2-type" evidence="10">
    <location>
        <begin position="675"/>
        <end position="702"/>
    </location>
</feature>
<evidence type="ECO:0000256" key="7">
    <source>
        <dbReference type="ARBA" id="ARBA00023242"/>
    </source>
</evidence>
<evidence type="ECO:0000256" key="5">
    <source>
        <dbReference type="ARBA" id="ARBA00022771"/>
    </source>
</evidence>
<feature type="compositionally biased region" description="Basic and acidic residues" evidence="9">
    <location>
        <begin position="174"/>
        <end position="187"/>
    </location>
</feature>
<feature type="domain" description="C2H2-type" evidence="10">
    <location>
        <begin position="537"/>
        <end position="564"/>
    </location>
</feature>
<feature type="compositionally biased region" description="Basic and acidic residues" evidence="9">
    <location>
        <begin position="211"/>
        <end position="231"/>
    </location>
</feature>
<protein>
    <submittedName>
        <fullName evidence="11">ZN180 protein</fullName>
    </submittedName>
</protein>
<feature type="domain" description="C2H2-type" evidence="10">
    <location>
        <begin position="425"/>
        <end position="452"/>
    </location>
</feature>
<evidence type="ECO:0000313" key="12">
    <source>
        <dbReference type="Proteomes" id="UP000736164"/>
    </source>
</evidence>
<feature type="domain" description="C2H2-type" evidence="10">
    <location>
        <begin position="647"/>
        <end position="674"/>
    </location>
</feature>
<feature type="domain" description="C2H2-type" evidence="10">
    <location>
        <begin position="481"/>
        <end position="508"/>
    </location>
</feature>
<feature type="domain" description="C2H2-type" evidence="10">
    <location>
        <begin position="509"/>
        <end position="536"/>
    </location>
</feature>
<comment type="caution">
    <text evidence="11">The sequence shown here is derived from an EMBL/GenBank/DDBJ whole genome shotgun (WGS) entry which is preliminary data.</text>
</comment>
<dbReference type="FunFam" id="3.30.160.60:FF:002281">
    <property type="match status" value="3"/>
</dbReference>
<feature type="non-terminal residue" evidence="11">
    <location>
        <position position="1"/>
    </location>
</feature>
<feature type="region of interest" description="Disordered" evidence="9">
    <location>
        <begin position="133"/>
        <end position="284"/>
    </location>
</feature>
<dbReference type="PANTHER" id="PTHR24409:SF331">
    <property type="entry name" value="ZINC FINGER PROTEIN 322A"/>
    <property type="match status" value="1"/>
</dbReference>
<evidence type="ECO:0000256" key="9">
    <source>
        <dbReference type="SAM" id="MobiDB-lite"/>
    </source>
</evidence>
<dbReference type="Pfam" id="PF00096">
    <property type="entry name" value="zf-C2H2"/>
    <property type="match status" value="11"/>
</dbReference>
<evidence type="ECO:0000256" key="2">
    <source>
        <dbReference type="ARBA" id="ARBA00006991"/>
    </source>
</evidence>
<dbReference type="SMART" id="SM00355">
    <property type="entry name" value="ZnF_C2H2"/>
    <property type="match status" value="11"/>
</dbReference>
<dbReference type="SUPFAM" id="SSF57667">
    <property type="entry name" value="beta-beta-alpha zinc fingers"/>
    <property type="match status" value="6"/>
</dbReference>
<dbReference type="GO" id="GO:0005634">
    <property type="term" value="C:nucleus"/>
    <property type="evidence" value="ECO:0007669"/>
    <property type="project" value="UniProtKB-SubCell"/>
</dbReference>
<organism evidence="11 12">
    <name type="scientific">Atractosteus spatula</name>
    <name type="common">Alligator gar</name>
    <name type="synonym">Lepisosteus spatula</name>
    <dbReference type="NCBI Taxonomy" id="7917"/>
    <lineage>
        <taxon>Eukaryota</taxon>
        <taxon>Metazoa</taxon>
        <taxon>Chordata</taxon>
        <taxon>Craniata</taxon>
        <taxon>Vertebrata</taxon>
        <taxon>Euteleostomi</taxon>
        <taxon>Actinopterygii</taxon>
        <taxon>Neopterygii</taxon>
        <taxon>Holostei</taxon>
        <taxon>Semionotiformes</taxon>
        <taxon>Lepisosteidae</taxon>
        <taxon>Atractosteus</taxon>
    </lineage>
</organism>
<dbReference type="InterPro" id="IPR013087">
    <property type="entry name" value="Znf_C2H2_type"/>
</dbReference>
<evidence type="ECO:0000256" key="8">
    <source>
        <dbReference type="PROSITE-ProRule" id="PRU00042"/>
    </source>
</evidence>
<comment type="similarity">
    <text evidence="2">Belongs to the krueppel C2H2-type zinc-finger protein family.</text>
</comment>
<keyword evidence="7" id="KW-0539">Nucleus</keyword>
<feature type="non-terminal residue" evidence="11">
    <location>
        <position position="733"/>
    </location>
</feature>
<dbReference type="PROSITE" id="PS00028">
    <property type="entry name" value="ZINC_FINGER_C2H2_1"/>
    <property type="match status" value="11"/>
</dbReference>
<accession>A0A8J7TEB0</accession>
<keyword evidence="6" id="KW-0862">Zinc</keyword>
<dbReference type="InterPro" id="IPR036236">
    <property type="entry name" value="Znf_C2H2_sf"/>
</dbReference>
<dbReference type="FunFam" id="3.30.160.60:FF:000202">
    <property type="entry name" value="Zinc finger protein 574"/>
    <property type="match status" value="1"/>
</dbReference>